<sequence length="415" mass="43618">MLPIDDNTLDALSGSRSGDRLEVYAWYDGRLMVPDPLPVSSWALEWDGSASKQVQGVLSVTVDDPTGELSPWLAGDPLGVGGAELFCRYQVGGAGVVNRGWYRITKNAPKEAWYSREVRESGYQNEPGSAVTPGHRLVLVSGGASVPVTAEDQTVRLLLDEFVTPEQPPSGSPTVVSEITRIVGDVVPLIFTDVANEAVPAAVTYEGPRIDAVMDLAARAGARLRMTGDGELEVYTPVTSPVWTVAGGPDGVLINIDRQQDVAVLANVGIVRGEYKAKDSTGQDVTKPLTGISQVREGPLRVGGPHGKVTRALESKILNTQAAVDKAASTLLTNYLGSLTLDLEVTCLPNPALQVGDWVTVTHPVVGQSALPLNGEVLKMKMGSDGSAVGAMVLTVRCSAAQVESVRAAVFGGGV</sequence>
<evidence type="ECO:0000313" key="1">
    <source>
        <dbReference type="EMBL" id="QGH74505.1"/>
    </source>
</evidence>
<reference evidence="1 2" key="1">
    <citation type="submission" date="2019-09" db="EMBL/GenBank/DDBJ databases">
        <authorList>
            <person name="Barrows A.R."/>
            <person name="Franco J.W."/>
            <person name="Javier C.J."/>
            <person name="Lucero K.A."/>
            <person name="Madrid E.R."/>
            <person name="Margerin I.A.R."/>
            <person name="Moore C.L."/>
            <person name="Neustel K.S."/>
            <person name="Ornellas N.W."/>
            <person name="Oshiro K."/>
            <person name="Severson C.G."/>
            <person name="Vavra L.H."/>
            <person name="Wilcer A."/>
            <person name="Donachie S.P."/>
            <person name="Reed F.A."/>
            <person name="Palecanda S."/>
            <person name="Chong R.A."/>
            <person name="Porter M.L."/>
            <person name="Washington J.M."/>
            <person name="Garlena R.A."/>
            <person name="Russell D.A."/>
            <person name="Pope W.H."/>
            <person name="Jacobs-Sera D."/>
            <person name="Hatfull G.F."/>
        </authorList>
    </citation>
    <scope>NUCLEOTIDE SEQUENCE [LARGE SCALE GENOMIC DNA]</scope>
</reference>
<name>A0A5Q2WDL1_9CAUD</name>
<gene>
    <name evidence="1" type="primary">18</name>
    <name evidence="1" type="ORF">SEA_KULEANA_18</name>
</gene>
<dbReference type="KEGG" id="vg:55814194"/>
<dbReference type="RefSeq" id="YP_009884826.1">
    <property type="nucleotide sequence ID" value="NC_049473.1"/>
</dbReference>
<protein>
    <submittedName>
        <fullName evidence="1">Minor tail protein</fullName>
    </submittedName>
</protein>
<accession>A0A5Q2WDL1</accession>
<organism evidence="1 2">
    <name type="scientific">Arthrobacter phage Kuleana</name>
    <dbReference type="NCBI Taxonomy" id="2653270"/>
    <lineage>
        <taxon>Viruses</taxon>
        <taxon>Duplodnaviria</taxon>
        <taxon>Heunggongvirae</taxon>
        <taxon>Uroviricota</taxon>
        <taxon>Caudoviricetes</taxon>
        <taxon>Kuleanavirus</taxon>
        <taxon>Kuleanavirus kuleana</taxon>
    </lineage>
</organism>
<dbReference type="EMBL" id="MN484600">
    <property type="protein sequence ID" value="QGH74505.1"/>
    <property type="molecule type" value="Genomic_DNA"/>
</dbReference>
<proteinExistence type="predicted"/>
<dbReference type="GeneID" id="55814194"/>
<keyword evidence="2" id="KW-1185">Reference proteome</keyword>
<evidence type="ECO:0000313" key="2">
    <source>
        <dbReference type="Proteomes" id="UP000394254"/>
    </source>
</evidence>
<dbReference type="Proteomes" id="UP000394254">
    <property type="component" value="Segment"/>
</dbReference>